<organism evidence="1 2">
    <name type="scientific">Plasmodium vivax</name>
    <name type="common">malaria parasite P. vivax</name>
    <dbReference type="NCBI Taxonomy" id="5855"/>
    <lineage>
        <taxon>Eukaryota</taxon>
        <taxon>Sar</taxon>
        <taxon>Alveolata</taxon>
        <taxon>Apicomplexa</taxon>
        <taxon>Aconoidasida</taxon>
        <taxon>Haemosporida</taxon>
        <taxon>Plasmodiidae</taxon>
        <taxon>Plasmodium</taxon>
        <taxon>Plasmodium (Plasmodium)</taxon>
    </lineage>
</organism>
<dbReference type="AlphaFoldDB" id="A0A1G4E958"/>
<dbReference type="EMBL" id="FLYH01000034">
    <property type="protein sequence ID" value="SCA59606.1"/>
    <property type="molecule type" value="Genomic_DNA"/>
</dbReference>
<sequence>MDKSLKDGVYEYMNFWLNHELNLNNKNASALIEKYNETLKTVNEGAYKFQKLVGKLNYIDKTNLAGMKLLNELYTYYYEINDIPSKGASHENRLCSEKSQILANKYNIARNMCIDSNYGLYSALMEFKNNYEDVYEEVLNTGKCNSAHLIKLPSEYDILKISVNGLHKFTPLGTCVFVKERKKKKKFDIRDDNMQEMLQDAYHNGTRSANRKRLNILYNAS</sequence>
<proteinExistence type="predicted"/>
<gene>
    <name evidence="1" type="ORF">PVT01_000022400</name>
</gene>
<dbReference type="Proteomes" id="UP000196402">
    <property type="component" value="Unassembled WGS sequence"/>
</dbReference>
<evidence type="ECO:0000313" key="2">
    <source>
        <dbReference type="Proteomes" id="UP000196402"/>
    </source>
</evidence>
<dbReference type="VEuPathDB" id="PlasmoDB:PVP01_0000880"/>
<accession>A0A1G4E958</accession>
<protein>
    <submittedName>
        <fullName evidence="1">VIR protein</fullName>
    </submittedName>
</protein>
<dbReference type="VEuPathDB" id="PlasmoDB:PVPAM_130011200"/>
<evidence type="ECO:0000313" key="1">
    <source>
        <dbReference type="EMBL" id="SCA59606.1"/>
    </source>
</evidence>
<name>A0A1G4E958_PLAVI</name>
<reference evidence="1 2" key="1">
    <citation type="submission" date="2016-07" db="EMBL/GenBank/DDBJ databases">
        <authorList>
            <consortium name="Pathogen Informatics"/>
        </authorList>
    </citation>
    <scope>NUCLEOTIDE SEQUENCE [LARGE SCALE GENOMIC DNA]</scope>
</reference>